<dbReference type="PANTHER" id="PTHR30173">
    <property type="entry name" value="SIGMA 19 FACTOR"/>
    <property type="match status" value="1"/>
</dbReference>
<dbReference type="NCBIfam" id="NF007214">
    <property type="entry name" value="PRK09636.1"/>
    <property type="match status" value="1"/>
</dbReference>
<dbReference type="SUPFAM" id="SSF88946">
    <property type="entry name" value="Sigma2 domain of RNA polymerase sigma factors"/>
    <property type="match status" value="1"/>
</dbReference>
<reference evidence="8" key="1">
    <citation type="submission" date="2023-02" db="EMBL/GenBank/DDBJ databases">
        <title>Actinomadura rubrobrunea NBRC 14622.</title>
        <authorList>
            <person name="Ichikawa N."/>
            <person name="Sato H."/>
            <person name="Tonouchi N."/>
        </authorList>
    </citation>
    <scope>NUCLEOTIDE SEQUENCE</scope>
    <source>
        <strain evidence="8">NBRC 14622</strain>
    </source>
</reference>
<accession>A0A9W6Q044</accession>
<keyword evidence="5" id="KW-0804">Transcription</keyword>
<evidence type="ECO:0000259" key="6">
    <source>
        <dbReference type="Pfam" id="PF04542"/>
    </source>
</evidence>
<evidence type="ECO:0000256" key="1">
    <source>
        <dbReference type="ARBA" id="ARBA00010641"/>
    </source>
</evidence>
<feature type="domain" description="RNA polymerase sigma factor 70 region 4 type 2" evidence="7">
    <location>
        <begin position="112"/>
        <end position="162"/>
    </location>
</feature>
<feature type="domain" description="RNA polymerase sigma-70 region 2" evidence="6">
    <location>
        <begin position="15"/>
        <end position="78"/>
    </location>
</feature>
<dbReference type="InterPro" id="IPR036388">
    <property type="entry name" value="WH-like_DNA-bd_sf"/>
</dbReference>
<dbReference type="InterPro" id="IPR007627">
    <property type="entry name" value="RNA_pol_sigma70_r2"/>
</dbReference>
<dbReference type="InterPro" id="IPR014284">
    <property type="entry name" value="RNA_pol_sigma-70_dom"/>
</dbReference>
<comment type="similarity">
    <text evidence="1">Belongs to the sigma-70 factor family. ECF subfamily.</text>
</comment>
<dbReference type="Pfam" id="PF04542">
    <property type="entry name" value="Sigma70_r2"/>
    <property type="match status" value="1"/>
</dbReference>
<evidence type="ECO:0000256" key="2">
    <source>
        <dbReference type="ARBA" id="ARBA00011344"/>
    </source>
</evidence>
<evidence type="ECO:0000313" key="8">
    <source>
        <dbReference type="EMBL" id="GLW67529.1"/>
    </source>
</evidence>
<keyword evidence="9" id="KW-1185">Reference proteome</keyword>
<evidence type="ECO:0000256" key="3">
    <source>
        <dbReference type="ARBA" id="ARBA00023015"/>
    </source>
</evidence>
<dbReference type="EMBL" id="BSRZ01000026">
    <property type="protein sequence ID" value="GLW67529.1"/>
    <property type="molecule type" value="Genomic_DNA"/>
</dbReference>
<dbReference type="PANTHER" id="PTHR30173:SF36">
    <property type="entry name" value="ECF RNA POLYMERASE SIGMA FACTOR SIGJ"/>
    <property type="match status" value="1"/>
</dbReference>
<dbReference type="InterPro" id="IPR013249">
    <property type="entry name" value="RNA_pol_sigma70_r4_t2"/>
</dbReference>
<dbReference type="SUPFAM" id="SSF88659">
    <property type="entry name" value="Sigma3 and sigma4 domains of RNA polymerase sigma factors"/>
    <property type="match status" value="1"/>
</dbReference>
<evidence type="ECO:0000259" key="7">
    <source>
        <dbReference type="Pfam" id="PF08281"/>
    </source>
</evidence>
<dbReference type="GO" id="GO:0006352">
    <property type="term" value="P:DNA-templated transcription initiation"/>
    <property type="evidence" value="ECO:0007669"/>
    <property type="project" value="InterPro"/>
</dbReference>
<dbReference type="Gene3D" id="1.10.1740.10">
    <property type="match status" value="1"/>
</dbReference>
<evidence type="ECO:0000256" key="4">
    <source>
        <dbReference type="ARBA" id="ARBA00023082"/>
    </source>
</evidence>
<keyword evidence="4" id="KW-0731">Sigma factor</keyword>
<evidence type="ECO:0000256" key="5">
    <source>
        <dbReference type="ARBA" id="ARBA00023163"/>
    </source>
</evidence>
<dbReference type="AlphaFoldDB" id="A0A9W6Q044"/>
<dbReference type="Gene3D" id="1.10.10.10">
    <property type="entry name" value="Winged helix-like DNA-binding domain superfamily/Winged helix DNA-binding domain"/>
    <property type="match status" value="1"/>
</dbReference>
<dbReference type="Proteomes" id="UP001165124">
    <property type="component" value="Unassembled WGS sequence"/>
</dbReference>
<dbReference type="GO" id="GO:0016987">
    <property type="term" value="F:sigma factor activity"/>
    <property type="evidence" value="ECO:0007669"/>
    <property type="project" value="UniProtKB-KW"/>
</dbReference>
<proteinExistence type="inferred from homology"/>
<dbReference type="SUPFAM" id="SSF54427">
    <property type="entry name" value="NTF2-like"/>
    <property type="match status" value="1"/>
</dbReference>
<organism evidence="8 9">
    <name type="scientific">Actinomadura rubrobrunea</name>
    <dbReference type="NCBI Taxonomy" id="115335"/>
    <lineage>
        <taxon>Bacteria</taxon>
        <taxon>Bacillati</taxon>
        <taxon>Actinomycetota</taxon>
        <taxon>Actinomycetes</taxon>
        <taxon>Streptosporangiales</taxon>
        <taxon>Thermomonosporaceae</taxon>
        <taxon>Actinomadura</taxon>
    </lineage>
</organism>
<comment type="subunit">
    <text evidence="2">Interacts transiently with the RNA polymerase catalytic core formed by RpoA, RpoB, RpoC and RpoZ (2 alpha, 1 beta, 1 beta' and 1 omega subunit) to form the RNA polymerase holoenzyme that can initiate transcription.</text>
</comment>
<dbReference type="InterPro" id="IPR032710">
    <property type="entry name" value="NTF2-like_dom_sf"/>
</dbReference>
<dbReference type="GO" id="GO:0003677">
    <property type="term" value="F:DNA binding"/>
    <property type="evidence" value="ECO:0007669"/>
    <property type="project" value="InterPro"/>
</dbReference>
<dbReference type="Pfam" id="PF08281">
    <property type="entry name" value="Sigma70_r4_2"/>
    <property type="match status" value="1"/>
</dbReference>
<dbReference type="InterPro" id="IPR013324">
    <property type="entry name" value="RNA_pol_sigma_r3/r4-like"/>
</dbReference>
<protein>
    <submittedName>
        <fullName evidence="8">RNA polymerase sigma24 factor</fullName>
    </submittedName>
</protein>
<sequence length="305" mass="33131">MSVVTEPDTVPVANFEKHRPLLLGVAYRVLGSVVDAEDVLQEAWLRWSRVDHAGVTDPQSYLVQVVTRLSLDRLRQAKARREAYVGPWLPEPIPTGPALDESAELADSVSMAMLVVMETLSPLERVVFVLREAFEFSFADIAAMLDRSESAVRQLARRARSHVRERRPRFRHDRAVRRKVTERFLAACLGADIGGLVELLAPDVTLWSDGNGRPGAPRVPVRGARKVGGLLVQGVRKLLAPRSAGEAADATGTIVDVNGGPAVLFTEGGSPTAVMVLDIDAATDRVADVWLIANPDKLAAVDGLR</sequence>
<comment type="caution">
    <text evidence="8">The sequence shown here is derived from an EMBL/GenBank/DDBJ whole genome shotgun (WGS) entry which is preliminary data.</text>
</comment>
<dbReference type="InterPro" id="IPR013325">
    <property type="entry name" value="RNA_pol_sigma_r2"/>
</dbReference>
<name>A0A9W6Q044_9ACTN</name>
<dbReference type="RefSeq" id="WP_067918585.1">
    <property type="nucleotide sequence ID" value="NZ_BSRZ01000026.1"/>
</dbReference>
<evidence type="ECO:0000313" key="9">
    <source>
        <dbReference type="Proteomes" id="UP001165124"/>
    </source>
</evidence>
<dbReference type="NCBIfam" id="TIGR02937">
    <property type="entry name" value="sigma70-ECF"/>
    <property type="match status" value="1"/>
</dbReference>
<gene>
    <name evidence="8" type="ORF">Arub01_57720</name>
</gene>
<dbReference type="CDD" id="cd06171">
    <property type="entry name" value="Sigma70_r4"/>
    <property type="match status" value="1"/>
</dbReference>
<keyword evidence="3" id="KW-0805">Transcription regulation</keyword>
<dbReference type="InterPro" id="IPR052704">
    <property type="entry name" value="ECF_Sigma-70_Domain"/>
</dbReference>